<evidence type="ECO:0000259" key="3">
    <source>
        <dbReference type="Pfam" id="PF13837"/>
    </source>
</evidence>
<dbReference type="PANTHER" id="PTHR46327:SF5">
    <property type="entry name" value="MYB_SANT-LIKE DNA-BINDING DOMAIN-CONTAINING PROTEIN"/>
    <property type="match status" value="1"/>
</dbReference>
<protein>
    <recommendedName>
        <fullName evidence="3">Myb/SANT-like DNA-binding domain-containing protein</fullName>
    </recommendedName>
</protein>
<feature type="region of interest" description="Disordered" evidence="2">
    <location>
        <begin position="285"/>
        <end position="318"/>
    </location>
</feature>
<evidence type="ECO:0000256" key="1">
    <source>
        <dbReference type="SAM" id="Coils"/>
    </source>
</evidence>
<evidence type="ECO:0000313" key="4">
    <source>
        <dbReference type="EMBL" id="KAK9001541.1"/>
    </source>
</evidence>
<feature type="region of interest" description="Disordered" evidence="2">
    <location>
        <begin position="1"/>
        <end position="32"/>
    </location>
</feature>
<dbReference type="Gene3D" id="1.10.10.60">
    <property type="entry name" value="Homeodomain-like"/>
    <property type="match status" value="1"/>
</dbReference>
<gene>
    <name evidence="4" type="ORF">V6N11_083323</name>
</gene>
<evidence type="ECO:0000256" key="2">
    <source>
        <dbReference type="SAM" id="MobiDB-lite"/>
    </source>
</evidence>
<sequence length="445" mass="50903">MEGKPSAGGDRLQGLQESVELQYKQRPHTSQLPSAFGLAENERRESTVIEDDVSNYAEECKLEHNKAGKSENQSLWQRMQWTGESVKLLVTILSYIGEDTSTDCSGTQMKVSSLLRKQGKWRCVSKVMADRGYHVSPQQCEDKFNNLNKTYRRLNELLGRGTSCKVVENPELLDMINVSEKEKEDVRKLLTSKHLFYEEMCSYHNGNRLYLPHDPDLLRSLLFILKNEDDYKLLESSQPVLDGTDKKAGALSELDRAKDNGATSGLPEVSVKWLDLINKNDISGSVNTSKPFDSNQSLNSQGDTTEYNRANSESSSVSAMWLRRTNENEVADHGNPLEVSDLNQIPDAQPLHNVTHQDVTCHEDSEADGFLNQWMAHRLDRLEKQKLKLKSKMLNLEKQRLRWKRRSSKQDLKLDKMRAENECLKLVNECIAMQLEQKRTDLERV</sequence>
<comment type="caution">
    <text evidence="4">The sequence shown here is derived from an EMBL/GenBank/DDBJ whole genome shotgun (WGS) entry which is preliminary data.</text>
</comment>
<accession>A0ABR2QLK3</accession>
<reference evidence="4 5" key="1">
    <citation type="journal article" date="2024" name="G3 (Bethesda)">
        <title>Genome assembly of Hibiscus sabdariffa L. provides insights into metabolisms of medicinal natural products.</title>
        <authorList>
            <person name="Kim T."/>
        </authorList>
    </citation>
    <scope>NUCLEOTIDE SEQUENCE [LARGE SCALE GENOMIC DNA]</scope>
    <source>
        <strain evidence="4">TK-2024</strain>
        <tissue evidence="4">Old leaves</tissue>
    </source>
</reference>
<feature type="coiled-coil region" evidence="1">
    <location>
        <begin position="379"/>
        <end position="429"/>
    </location>
</feature>
<keyword evidence="1" id="KW-0175">Coiled coil</keyword>
<evidence type="ECO:0000313" key="5">
    <source>
        <dbReference type="Proteomes" id="UP001396334"/>
    </source>
</evidence>
<proteinExistence type="predicted"/>
<keyword evidence="5" id="KW-1185">Reference proteome</keyword>
<organism evidence="4 5">
    <name type="scientific">Hibiscus sabdariffa</name>
    <name type="common">roselle</name>
    <dbReference type="NCBI Taxonomy" id="183260"/>
    <lineage>
        <taxon>Eukaryota</taxon>
        <taxon>Viridiplantae</taxon>
        <taxon>Streptophyta</taxon>
        <taxon>Embryophyta</taxon>
        <taxon>Tracheophyta</taxon>
        <taxon>Spermatophyta</taxon>
        <taxon>Magnoliopsida</taxon>
        <taxon>eudicotyledons</taxon>
        <taxon>Gunneridae</taxon>
        <taxon>Pentapetalae</taxon>
        <taxon>rosids</taxon>
        <taxon>malvids</taxon>
        <taxon>Malvales</taxon>
        <taxon>Malvaceae</taxon>
        <taxon>Malvoideae</taxon>
        <taxon>Hibiscus</taxon>
    </lineage>
</organism>
<dbReference type="Pfam" id="PF13837">
    <property type="entry name" value="Myb_DNA-bind_4"/>
    <property type="match status" value="1"/>
</dbReference>
<dbReference type="InterPro" id="IPR044822">
    <property type="entry name" value="Myb_DNA-bind_4"/>
</dbReference>
<feature type="domain" description="Myb/SANT-like DNA-binding" evidence="3">
    <location>
        <begin position="78"/>
        <end position="169"/>
    </location>
</feature>
<dbReference type="EMBL" id="JBBPBN010000036">
    <property type="protein sequence ID" value="KAK9001541.1"/>
    <property type="molecule type" value="Genomic_DNA"/>
</dbReference>
<dbReference type="PANTHER" id="PTHR46327">
    <property type="entry name" value="F16F4.11 PROTEIN-RELATED"/>
    <property type="match status" value="1"/>
</dbReference>
<dbReference type="Proteomes" id="UP001396334">
    <property type="component" value="Unassembled WGS sequence"/>
</dbReference>
<name>A0ABR2QLK3_9ROSI</name>